<evidence type="ECO:0000256" key="3">
    <source>
        <dbReference type="ARBA" id="ARBA00022525"/>
    </source>
</evidence>
<dbReference type="Gene3D" id="3.55.50.10">
    <property type="entry name" value="Baseplate protein-like domains"/>
    <property type="match status" value="1"/>
</dbReference>
<feature type="domain" description="Gp5/Type VI secretion system Vgr C-terminal trimerisation" evidence="5">
    <location>
        <begin position="468"/>
        <end position="567"/>
    </location>
</feature>
<dbReference type="SUPFAM" id="SSF69349">
    <property type="entry name" value="Phage fibre proteins"/>
    <property type="match status" value="1"/>
</dbReference>
<dbReference type="SUPFAM" id="SSF69279">
    <property type="entry name" value="Phage tail proteins"/>
    <property type="match status" value="2"/>
</dbReference>
<reference evidence="6 7" key="1">
    <citation type="submission" date="2014-10" db="EMBL/GenBank/DDBJ databases">
        <title>Draft genome sequence of Pseudomonas chlororaphis EA105.</title>
        <authorList>
            <person name="McCully L.M."/>
            <person name="Bitzer A.S."/>
            <person name="Spence C."/>
            <person name="Bais H."/>
            <person name="Silby M.W."/>
        </authorList>
    </citation>
    <scope>NUCLEOTIDE SEQUENCE [LARGE SCALE GENOMIC DNA]</scope>
    <source>
        <strain evidence="6 7">EA105</strain>
    </source>
</reference>
<dbReference type="Gene3D" id="2.40.50.230">
    <property type="entry name" value="Gp5 N-terminal domain"/>
    <property type="match status" value="1"/>
</dbReference>
<evidence type="ECO:0000256" key="2">
    <source>
        <dbReference type="ARBA" id="ARBA00005558"/>
    </source>
</evidence>
<proteinExistence type="inferred from homology"/>
<evidence type="ECO:0000259" key="4">
    <source>
        <dbReference type="Pfam" id="PF04717"/>
    </source>
</evidence>
<dbReference type="PANTHER" id="PTHR32305:SF15">
    <property type="entry name" value="PROTEIN RHSA-RELATED"/>
    <property type="match status" value="1"/>
</dbReference>
<evidence type="ECO:0000259" key="5">
    <source>
        <dbReference type="Pfam" id="PF22178"/>
    </source>
</evidence>
<accession>A0A0A6DGY8</accession>
<dbReference type="NCBIfam" id="TIGR03361">
    <property type="entry name" value="VI_Rhs_Vgr"/>
    <property type="match status" value="1"/>
</dbReference>
<dbReference type="OrthoDB" id="9762420at2"/>
<evidence type="ECO:0000313" key="6">
    <source>
        <dbReference type="EMBL" id="KHA73967.1"/>
    </source>
</evidence>
<dbReference type="InterPro" id="IPR037026">
    <property type="entry name" value="Vgr_OB-fold_dom_sf"/>
</dbReference>
<dbReference type="Gene3D" id="2.30.110.50">
    <property type="match status" value="1"/>
</dbReference>
<organism evidence="6 7">
    <name type="scientific">Pseudomonas chlororaphis</name>
    <dbReference type="NCBI Taxonomy" id="587753"/>
    <lineage>
        <taxon>Bacteria</taxon>
        <taxon>Pseudomonadati</taxon>
        <taxon>Pseudomonadota</taxon>
        <taxon>Gammaproteobacteria</taxon>
        <taxon>Pseudomonadales</taxon>
        <taxon>Pseudomonadaceae</taxon>
        <taxon>Pseudomonas</taxon>
    </lineage>
</organism>
<dbReference type="EMBL" id="JSFK01000003">
    <property type="protein sequence ID" value="KHA73967.1"/>
    <property type="molecule type" value="Genomic_DNA"/>
</dbReference>
<dbReference type="SUPFAM" id="SSF69255">
    <property type="entry name" value="gp5 N-terminal domain-like"/>
    <property type="match status" value="1"/>
</dbReference>
<comment type="caution">
    <text evidence="6">The sequence shown here is derived from an EMBL/GenBank/DDBJ whole genome shotgun (WGS) entry which is preliminary data.</text>
</comment>
<feature type="domain" description="Gp5/Type VI secretion system Vgr protein OB-fold" evidence="4">
    <location>
        <begin position="384"/>
        <end position="450"/>
    </location>
</feature>
<comment type="similarity">
    <text evidence="2">Belongs to the VgrG protein family.</text>
</comment>
<dbReference type="Pfam" id="PF22178">
    <property type="entry name" value="Gp5_trimer_C"/>
    <property type="match status" value="1"/>
</dbReference>
<dbReference type="Pfam" id="PF04717">
    <property type="entry name" value="Phage_base_V"/>
    <property type="match status" value="1"/>
</dbReference>
<dbReference type="Pfam" id="PF05954">
    <property type="entry name" value="Phage_GPD"/>
    <property type="match status" value="1"/>
</dbReference>
<protein>
    <submittedName>
        <fullName evidence="6">Type IV secretion protein Rhs</fullName>
    </submittedName>
</protein>
<keyword evidence="3" id="KW-0964">Secreted</keyword>
<sequence length="671" mass="74535">MFAPANQPRFTLTLEGAQHDLKVLEFTGKEAISQPFRFELELVSERPDLDLESLLHCQAFLSFDAQGSGIHGQIYQVGQGDSGKRLTRYHLSLVPRLTYLGHRINQRIFQHQSVPQIVAQVLKDHAILRDAFEFRLGSEYPVREYCVQYAESDLAFIQRLCAEVGIHYHFQHSPDAHVLVFGDDQTVFPKLATPTLYLPGSGMSAGAPAVKRFNVRVETRTSVVTRRDYNFEKPRLQLQSRVDGEQRPVLEDYHFPGQFNDRETGKHLAQRALERHVADYRQAEGSSDESALVCGHFLQLTEHPRHDWNDLWLLTAIEHHGRQPQVLEESVTSDGEGFQGYRNSFLATPWDVFFRPALGPEKPRMLGYQPAVVTGPKDTEIHCDEYGRVKVQLAWDRDGELNEHSSCWLRVASGWAHDRYGSVLIPRVGMEVLVGFIDADADKPLVVGCLPNAATPIPLDLPADKTRSIFRSQSSPGGGGYNELRIEDRKGAEEIYLRAQRNWTQHVLNDQQVQVDNQRSIVVTGTARHELKADEQRITHGQRQTEVKQDDHLSVSGDRHIRVSNQAISASGQFHVSAGQQVVIDGGASATIQAGGQWINIGPGGIFSSVPIVVGGAPMTATSATPVLPGLPEKLAAAPAAMLTAAQIMSFKGDAPFCEECERCKDGLCAA</sequence>
<dbReference type="InterPro" id="IPR017847">
    <property type="entry name" value="T6SS_RhsGE_Vgr_subset"/>
</dbReference>
<dbReference type="PATRIC" id="fig|587753.9.peg.3656"/>
<name>A0A0A6DGY8_9PSED</name>
<dbReference type="InterPro" id="IPR006533">
    <property type="entry name" value="T6SS_Vgr_RhsGE"/>
</dbReference>
<dbReference type="GO" id="GO:0005576">
    <property type="term" value="C:extracellular region"/>
    <property type="evidence" value="ECO:0007669"/>
    <property type="project" value="UniProtKB-SubCell"/>
</dbReference>
<dbReference type="InterPro" id="IPR050708">
    <property type="entry name" value="T6SS_VgrG/RHS"/>
</dbReference>
<dbReference type="AlphaFoldDB" id="A0A0A6DGY8"/>
<dbReference type="InterPro" id="IPR006531">
    <property type="entry name" value="Gp5/Vgr_OB"/>
</dbReference>
<evidence type="ECO:0000256" key="1">
    <source>
        <dbReference type="ARBA" id="ARBA00004613"/>
    </source>
</evidence>
<gene>
    <name evidence="6" type="ORF">NZ35_07640</name>
</gene>
<comment type="subcellular location">
    <subcellularLocation>
        <location evidence="1">Secreted</location>
    </subcellularLocation>
</comment>
<dbReference type="InterPro" id="IPR054030">
    <property type="entry name" value="Gp5_Vgr_C"/>
</dbReference>
<evidence type="ECO:0000313" key="7">
    <source>
        <dbReference type="Proteomes" id="UP000030564"/>
    </source>
</evidence>
<dbReference type="PANTHER" id="PTHR32305">
    <property type="match status" value="1"/>
</dbReference>
<dbReference type="NCBIfam" id="TIGR01646">
    <property type="entry name" value="vgr_GE"/>
    <property type="match status" value="1"/>
</dbReference>
<dbReference type="Proteomes" id="UP000030564">
    <property type="component" value="Unassembled WGS sequence"/>
</dbReference>
<dbReference type="Gene3D" id="4.10.220.110">
    <property type="match status" value="1"/>
</dbReference>